<dbReference type="HOGENOM" id="CLU_098268_1_0_9"/>
<comment type="caution">
    <text evidence="3">The sequence shown here is derived from an EMBL/GenBank/DDBJ whole genome shotgun (WGS) entry which is preliminary data.</text>
</comment>
<dbReference type="GeneID" id="98917707"/>
<gene>
    <name evidence="3" type="ORF">BUTYVIB_02173</name>
</gene>
<keyword evidence="1" id="KW-0472">Membrane</keyword>
<dbReference type="STRING" id="45851.BHV86_04500"/>
<dbReference type="InterPro" id="IPR021997">
    <property type="entry name" value="SporV_AA"/>
</dbReference>
<evidence type="ECO:0000256" key="1">
    <source>
        <dbReference type="SAM" id="Phobius"/>
    </source>
</evidence>
<keyword evidence="4" id="KW-1185">Reference proteome</keyword>
<dbReference type="Pfam" id="PF12164">
    <property type="entry name" value="SporV_AA"/>
    <property type="match status" value="1"/>
</dbReference>
<evidence type="ECO:0000259" key="2">
    <source>
        <dbReference type="Pfam" id="PF12164"/>
    </source>
</evidence>
<name>D4S251_9FIRM</name>
<keyword evidence="1" id="KW-1133">Transmembrane helix</keyword>
<dbReference type="RefSeq" id="WP_005604196.1">
    <property type="nucleotide sequence ID" value="NZ_GG663524.1"/>
</dbReference>
<accession>D4S251</accession>
<dbReference type="InterPro" id="IPR038548">
    <property type="entry name" value="SporV_AA_N_sf"/>
</dbReference>
<dbReference type="EMBL" id="ABWN01000037">
    <property type="protein sequence ID" value="EFF67608.1"/>
    <property type="molecule type" value="Genomic_DNA"/>
</dbReference>
<sequence>MDKVYISFQKSSEVSSRKITIGDIASVYCKDNSIQAKIKSLPIISVPETESRRYVVTAIKVFSVIEENVNGTELINLGEPEFVVSYKKEKKQNKVTDFLKVILASVVIFCGSAFAIMAYDNDVDINGIFETMSKWVTGDNKAVFLQQVMYSLGLFLGIMIFYNRIGKRKSVKDPTPLDIQMRLYEDDINTTIINNSEREEKADDVE</sequence>
<keyword evidence="1" id="KW-0812">Transmembrane</keyword>
<dbReference type="AlphaFoldDB" id="D4S251"/>
<reference evidence="3 4" key="1">
    <citation type="submission" date="2010-02" db="EMBL/GenBank/DDBJ databases">
        <authorList>
            <person name="Weinstock G."/>
            <person name="Sodergren E."/>
            <person name="Clifton S."/>
            <person name="Fulton L."/>
            <person name="Fulton B."/>
            <person name="Courtney L."/>
            <person name="Fronick C."/>
            <person name="Harrison M."/>
            <person name="Strong C."/>
            <person name="Farmer C."/>
            <person name="Delahaunty K."/>
            <person name="Markovic C."/>
            <person name="Hall O."/>
            <person name="Minx P."/>
            <person name="Tomlinson C."/>
            <person name="Mitreva M."/>
            <person name="Nelson J."/>
            <person name="Hou S."/>
            <person name="Wollam A."/>
            <person name="Pepin K.H."/>
            <person name="Johnson M."/>
            <person name="Bhonagiri V."/>
            <person name="Zhang X."/>
            <person name="Suruliraj S."/>
            <person name="Warren W."/>
            <person name="Chinwalla A."/>
            <person name="Mardis E.R."/>
            <person name="Wilson R.K."/>
        </authorList>
    </citation>
    <scope>NUCLEOTIDE SEQUENCE [LARGE SCALE GENOMIC DNA]</scope>
    <source>
        <strain evidence="3 4">DSM 2876</strain>
    </source>
</reference>
<organism evidence="3 4">
    <name type="scientific">Eshraghiella crossota DSM 2876</name>
    <dbReference type="NCBI Taxonomy" id="511680"/>
    <lineage>
        <taxon>Bacteria</taxon>
        <taxon>Bacillati</taxon>
        <taxon>Bacillota</taxon>
        <taxon>Clostridia</taxon>
        <taxon>Lachnospirales</taxon>
        <taxon>Lachnospiraceae</taxon>
        <taxon>Eshraghiella</taxon>
    </lineage>
</organism>
<feature type="transmembrane region" description="Helical" evidence="1">
    <location>
        <begin position="98"/>
        <end position="119"/>
    </location>
</feature>
<evidence type="ECO:0000313" key="4">
    <source>
        <dbReference type="Proteomes" id="UP000006238"/>
    </source>
</evidence>
<feature type="transmembrane region" description="Helical" evidence="1">
    <location>
        <begin position="142"/>
        <end position="162"/>
    </location>
</feature>
<dbReference type="Gene3D" id="2.60.480.10">
    <property type="entry name" value="eubacterium ventriosum atcc domain"/>
    <property type="match status" value="1"/>
</dbReference>
<feature type="domain" description="Stage V sporulation protein AA" evidence="2">
    <location>
        <begin position="2"/>
        <end position="89"/>
    </location>
</feature>
<protein>
    <recommendedName>
        <fullName evidence="2">Stage V sporulation protein AA domain-containing protein</fullName>
    </recommendedName>
</protein>
<dbReference type="Proteomes" id="UP000006238">
    <property type="component" value="Unassembled WGS sequence"/>
</dbReference>
<evidence type="ECO:0000313" key="3">
    <source>
        <dbReference type="EMBL" id="EFF67608.1"/>
    </source>
</evidence>
<dbReference type="eggNOG" id="ENOG502ZCB6">
    <property type="taxonomic scope" value="Bacteria"/>
</dbReference>
<proteinExistence type="predicted"/>